<dbReference type="Proteomes" id="UP001589576">
    <property type="component" value="Unassembled WGS sequence"/>
</dbReference>
<feature type="transmembrane region" description="Helical" evidence="1">
    <location>
        <begin position="299"/>
        <end position="318"/>
    </location>
</feature>
<accession>A0ABV5GCJ5</accession>
<name>A0ABV5GCJ5_9FLAO</name>
<feature type="transmembrane region" description="Helical" evidence="1">
    <location>
        <begin position="218"/>
        <end position="240"/>
    </location>
</feature>
<feature type="transmembrane region" description="Helical" evidence="1">
    <location>
        <begin position="247"/>
        <end position="265"/>
    </location>
</feature>
<keyword evidence="1" id="KW-1133">Transmembrane helix</keyword>
<sequence length="328" mass="37277">MFKKTFLFITTLLVATSASTGYNGQDLFKGDVPITRFLDWFKNADHYVHLKGLIILDLIPAVFLIVQTVLFFKDKQKLKGWFALLSLLANGIGVVILVQYAYPIAAQMADWTPDTLPSNWISLKDDWIQYIGFYALLGILGLLLFLITFFVPANKNTALKPIHPFLNGLKNALLFILTFLSLMNVSGIYDLTFFPTLYKISGVTFIEMHRPVDLAMRSIGPIIFSIMLSLFVLLAILFYMEKSKIKSLLILVGILLLLGNTFVALKGNRPLNDLFLTWTPTTIPSNWSSLREEWLGYHLYRHIFNELQVFAILLIYFVTKSKSKTASV</sequence>
<protein>
    <recommendedName>
        <fullName evidence="4">DUF1772 domain-containing protein</fullName>
    </recommendedName>
</protein>
<feature type="transmembrane region" description="Helical" evidence="1">
    <location>
        <begin position="81"/>
        <end position="102"/>
    </location>
</feature>
<keyword evidence="3" id="KW-1185">Reference proteome</keyword>
<gene>
    <name evidence="2" type="ORF">ACFFUU_02130</name>
</gene>
<feature type="transmembrane region" description="Helical" evidence="1">
    <location>
        <begin position="172"/>
        <end position="198"/>
    </location>
</feature>
<evidence type="ECO:0000256" key="1">
    <source>
        <dbReference type="SAM" id="Phobius"/>
    </source>
</evidence>
<proteinExistence type="predicted"/>
<evidence type="ECO:0008006" key="4">
    <source>
        <dbReference type="Google" id="ProtNLM"/>
    </source>
</evidence>
<dbReference type="RefSeq" id="WP_290284984.1">
    <property type="nucleotide sequence ID" value="NZ_JAUFQN010000019.1"/>
</dbReference>
<evidence type="ECO:0000313" key="2">
    <source>
        <dbReference type="EMBL" id="MFB9088391.1"/>
    </source>
</evidence>
<dbReference type="EMBL" id="JBHMFB010000003">
    <property type="protein sequence ID" value="MFB9088391.1"/>
    <property type="molecule type" value="Genomic_DNA"/>
</dbReference>
<reference evidence="2 3" key="1">
    <citation type="submission" date="2024-09" db="EMBL/GenBank/DDBJ databases">
        <authorList>
            <person name="Sun Q."/>
            <person name="Mori K."/>
        </authorList>
    </citation>
    <scope>NUCLEOTIDE SEQUENCE [LARGE SCALE GENOMIC DNA]</scope>
    <source>
        <strain evidence="2 3">CECT 8460</strain>
    </source>
</reference>
<feature type="transmembrane region" description="Helical" evidence="1">
    <location>
        <begin position="47"/>
        <end position="72"/>
    </location>
</feature>
<keyword evidence="1" id="KW-0472">Membrane</keyword>
<evidence type="ECO:0000313" key="3">
    <source>
        <dbReference type="Proteomes" id="UP001589576"/>
    </source>
</evidence>
<comment type="caution">
    <text evidence="2">The sequence shown here is derived from an EMBL/GenBank/DDBJ whole genome shotgun (WGS) entry which is preliminary data.</text>
</comment>
<keyword evidence="1" id="KW-0812">Transmembrane</keyword>
<feature type="transmembrane region" description="Helical" evidence="1">
    <location>
        <begin position="127"/>
        <end position="151"/>
    </location>
</feature>
<organism evidence="2 3">
    <name type="scientific">Flavobacterium paronense</name>
    <dbReference type="NCBI Taxonomy" id="1392775"/>
    <lineage>
        <taxon>Bacteria</taxon>
        <taxon>Pseudomonadati</taxon>
        <taxon>Bacteroidota</taxon>
        <taxon>Flavobacteriia</taxon>
        <taxon>Flavobacteriales</taxon>
        <taxon>Flavobacteriaceae</taxon>
        <taxon>Flavobacterium</taxon>
    </lineage>
</organism>